<keyword evidence="4" id="KW-1185">Reference proteome</keyword>
<name>A0ABU3TP61_9BACT</name>
<feature type="transmembrane region" description="Helical" evidence="1">
    <location>
        <begin position="253"/>
        <end position="274"/>
    </location>
</feature>
<feature type="transmembrane region" description="Helical" evidence="1">
    <location>
        <begin position="213"/>
        <end position="233"/>
    </location>
</feature>
<feature type="transmembrane region" description="Helical" evidence="1">
    <location>
        <begin position="78"/>
        <end position="96"/>
    </location>
</feature>
<keyword evidence="1" id="KW-0812">Transmembrane</keyword>
<dbReference type="Proteomes" id="UP001249959">
    <property type="component" value="Unassembled WGS sequence"/>
</dbReference>
<proteinExistence type="predicted"/>
<comment type="caution">
    <text evidence="3">The sequence shown here is derived from an EMBL/GenBank/DDBJ whole genome shotgun (WGS) entry which is preliminary data.</text>
</comment>
<dbReference type="GO" id="GO:0016787">
    <property type="term" value="F:hydrolase activity"/>
    <property type="evidence" value="ECO:0007669"/>
    <property type="project" value="UniProtKB-KW"/>
</dbReference>
<dbReference type="EMBL" id="JAVNWW010000001">
    <property type="protein sequence ID" value="MDU0807652.1"/>
    <property type="molecule type" value="Genomic_DNA"/>
</dbReference>
<evidence type="ECO:0000313" key="3">
    <source>
        <dbReference type="EMBL" id="MDU0807652.1"/>
    </source>
</evidence>
<dbReference type="Pfam" id="PF02517">
    <property type="entry name" value="Rce1-like"/>
    <property type="match status" value="1"/>
</dbReference>
<feature type="transmembrane region" description="Helical" evidence="1">
    <location>
        <begin position="20"/>
        <end position="45"/>
    </location>
</feature>
<evidence type="ECO:0000256" key="1">
    <source>
        <dbReference type="SAM" id="Phobius"/>
    </source>
</evidence>
<keyword evidence="3" id="KW-0378">Hydrolase</keyword>
<dbReference type="InterPro" id="IPR003675">
    <property type="entry name" value="Rce1/LyrA-like_dom"/>
</dbReference>
<feature type="transmembrane region" description="Helical" evidence="1">
    <location>
        <begin position="178"/>
        <end position="201"/>
    </location>
</feature>
<dbReference type="RefSeq" id="WP_315575967.1">
    <property type="nucleotide sequence ID" value="NZ_JARDXH010000003.1"/>
</dbReference>
<sequence>MEENYYQGPTRWLGLSSNLLSLFGFFLVGSFLGQFFGLLAVVALMEFPTQNIEAFQKLILDFIAHPQKYEGGFHAMMALQWFSALFTFFLGAWAYLRFIEKRSVFDLNRAEAPSFQVFSWAILTVLVGMPAMEYMIEWNQHIQLPAGYEDLEKAMQTTEKSMEELTKFLLNFQSDMDFALAVMVIAGMAALGEEIFFRGVLQSMFERYIGNKHVAIWLAAAIFSFIHFQFYGFFPRMFLGAFFGYLYVWFRSIWVPIAAHFFNNAWTLLMHYLYQKKNISIDPMEMVNSIPWWSALLSVVLVGFYIRRLHTYRTES</sequence>
<evidence type="ECO:0000259" key="2">
    <source>
        <dbReference type="Pfam" id="PF02517"/>
    </source>
</evidence>
<reference evidence="3 4" key="1">
    <citation type="submission" date="2023-09" db="EMBL/GenBank/DDBJ databases">
        <title>Aquirufa genomes.</title>
        <authorList>
            <person name="Pitt A."/>
        </authorList>
    </citation>
    <scope>NUCLEOTIDE SEQUENCE [LARGE SCALE GENOMIC DNA]</scope>
    <source>
        <strain evidence="3 4">LEOWEIH-7C</strain>
    </source>
</reference>
<dbReference type="PANTHER" id="PTHR43592">
    <property type="entry name" value="CAAX AMINO TERMINAL PROTEASE"/>
    <property type="match status" value="1"/>
</dbReference>
<keyword evidence="1" id="KW-0472">Membrane</keyword>
<feature type="domain" description="CAAX prenyl protease 2/Lysostaphin resistance protein A-like" evidence="2">
    <location>
        <begin position="178"/>
        <end position="265"/>
    </location>
</feature>
<protein>
    <submittedName>
        <fullName evidence="3">CPBP family intramembrane glutamic endopeptidase</fullName>
        <ecNumber evidence="3">3.4.-.-</ecNumber>
    </submittedName>
</protein>
<feature type="transmembrane region" description="Helical" evidence="1">
    <location>
        <begin position="117"/>
        <end position="136"/>
    </location>
</feature>
<keyword evidence="1" id="KW-1133">Transmembrane helix</keyword>
<dbReference type="PANTHER" id="PTHR43592:SF15">
    <property type="entry name" value="CAAX AMINO TERMINAL PROTEASE FAMILY PROTEIN"/>
    <property type="match status" value="1"/>
</dbReference>
<dbReference type="EC" id="3.4.-.-" evidence="3"/>
<evidence type="ECO:0000313" key="4">
    <source>
        <dbReference type="Proteomes" id="UP001249959"/>
    </source>
</evidence>
<accession>A0ABU3TP61</accession>
<gene>
    <name evidence="3" type="ORF">PQG45_01235</name>
</gene>
<organism evidence="3 4">
    <name type="scientific">Aquirufa regiilacus</name>
    <dbReference type="NCBI Taxonomy" id="3024868"/>
    <lineage>
        <taxon>Bacteria</taxon>
        <taxon>Pseudomonadati</taxon>
        <taxon>Bacteroidota</taxon>
        <taxon>Cytophagia</taxon>
        <taxon>Cytophagales</taxon>
        <taxon>Flectobacillaceae</taxon>
        <taxon>Aquirufa</taxon>
    </lineage>
</organism>
<feature type="transmembrane region" description="Helical" evidence="1">
    <location>
        <begin position="286"/>
        <end position="306"/>
    </location>
</feature>